<keyword evidence="5" id="KW-0175">Coiled coil</keyword>
<feature type="coiled-coil region" evidence="5">
    <location>
        <begin position="55"/>
        <end position="82"/>
    </location>
</feature>
<keyword evidence="3" id="KW-0804">Transcription</keyword>
<dbReference type="GO" id="GO:0090575">
    <property type="term" value="C:RNA polymerase II transcription regulator complex"/>
    <property type="evidence" value="ECO:0007669"/>
    <property type="project" value="TreeGrafter"/>
</dbReference>
<dbReference type="InterPro" id="IPR011598">
    <property type="entry name" value="bHLH_dom"/>
</dbReference>
<dbReference type="SMART" id="SM00353">
    <property type="entry name" value="HLH"/>
    <property type="match status" value="1"/>
</dbReference>
<comment type="subcellular location">
    <subcellularLocation>
        <location evidence="1">Nucleus</location>
    </subcellularLocation>
</comment>
<evidence type="ECO:0000259" key="7">
    <source>
        <dbReference type="PROSITE" id="PS50888"/>
    </source>
</evidence>
<feature type="domain" description="BHLH" evidence="7">
    <location>
        <begin position="12"/>
        <end position="65"/>
    </location>
</feature>
<evidence type="ECO:0000256" key="6">
    <source>
        <dbReference type="SAM" id="MobiDB-lite"/>
    </source>
</evidence>
<keyword evidence="4" id="KW-0539">Nucleus</keyword>
<dbReference type="PANTHER" id="PTHR13935">
    <property type="entry name" value="ACHAETE-SCUTE TRANSCRIPTION FACTOR-RELATED"/>
    <property type="match status" value="1"/>
</dbReference>
<evidence type="ECO:0000256" key="3">
    <source>
        <dbReference type="ARBA" id="ARBA00023163"/>
    </source>
</evidence>
<evidence type="ECO:0000256" key="1">
    <source>
        <dbReference type="ARBA" id="ARBA00004123"/>
    </source>
</evidence>
<dbReference type="InterPro" id="IPR015660">
    <property type="entry name" value="MASH1/Ascl1a-like"/>
</dbReference>
<feature type="compositionally biased region" description="Basic and acidic residues" evidence="6">
    <location>
        <begin position="15"/>
        <end position="24"/>
    </location>
</feature>
<evidence type="ECO:0000256" key="2">
    <source>
        <dbReference type="ARBA" id="ARBA00023015"/>
    </source>
</evidence>
<dbReference type="EnsemblPlants" id="Kaladp0008s0717.1.v1.1">
    <property type="protein sequence ID" value="Kaladp0008s0717.1.v1.1"/>
    <property type="gene ID" value="Kaladp0008s0717.v1.1"/>
</dbReference>
<evidence type="ECO:0000256" key="5">
    <source>
        <dbReference type="SAM" id="Coils"/>
    </source>
</evidence>
<dbReference type="OMA" id="HIFHEEN"/>
<dbReference type="GO" id="GO:0046983">
    <property type="term" value="F:protein dimerization activity"/>
    <property type="evidence" value="ECO:0007669"/>
    <property type="project" value="InterPro"/>
</dbReference>
<evidence type="ECO:0000313" key="9">
    <source>
        <dbReference type="Proteomes" id="UP000594263"/>
    </source>
</evidence>
<reference evidence="8" key="1">
    <citation type="submission" date="2021-01" db="UniProtKB">
        <authorList>
            <consortium name="EnsemblPlants"/>
        </authorList>
    </citation>
    <scope>IDENTIFICATION</scope>
</reference>
<dbReference type="GO" id="GO:0000977">
    <property type="term" value="F:RNA polymerase II transcription regulatory region sequence-specific DNA binding"/>
    <property type="evidence" value="ECO:0007669"/>
    <property type="project" value="TreeGrafter"/>
</dbReference>
<accession>A0A7N0RDC7</accession>
<keyword evidence="2" id="KW-0805">Transcription regulation</keyword>
<organism evidence="8 9">
    <name type="scientific">Kalanchoe fedtschenkoi</name>
    <name type="common">Lavender scallops</name>
    <name type="synonym">South American air plant</name>
    <dbReference type="NCBI Taxonomy" id="63787"/>
    <lineage>
        <taxon>Eukaryota</taxon>
        <taxon>Viridiplantae</taxon>
        <taxon>Streptophyta</taxon>
        <taxon>Embryophyta</taxon>
        <taxon>Tracheophyta</taxon>
        <taxon>Spermatophyta</taxon>
        <taxon>Magnoliopsida</taxon>
        <taxon>eudicotyledons</taxon>
        <taxon>Gunneridae</taxon>
        <taxon>Pentapetalae</taxon>
        <taxon>Saxifragales</taxon>
        <taxon>Crassulaceae</taxon>
        <taxon>Kalanchoe</taxon>
    </lineage>
</organism>
<dbReference type="InterPro" id="IPR036638">
    <property type="entry name" value="HLH_DNA-bd_sf"/>
</dbReference>
<dbReference type="Gramene" id="Kaladp0008s0717.1.v1.1">
    <property type="protein sequence ID" value="Kaladp0008s0717.1.v1.1"/>
    <property type="gene ID" value="Kaladp0008s0717.v1.1"/>
</dbReference>
<sequence>MDGRNKLPGSSVSSTDRKTTEKNRRNQMKSLYAELSSLVPHYTTKADAAALPDKLDEAARYIKKLQVSLEKLRQKKEKLQGGSVTGASSAVEGAFGHQNSLFEPHIDVHRMGSALEVVLVTGLDHQFALFTSVLRALHEEGAEVGNASFYVASDKVFHIIHSKVRTS</sequence>
<evidence type="ECO:0000256" key="4">
    <source>
        <dbReference type="ARBA" id="ARBA00023242"/>
    </source>
</evidence>
<dbReference type="Gene3D" id="4.10.280.10">
    <property type="entry name" value="Helix-loop-helix DNA-binding domain"/>
    <property type="match status" value="1"/>
</dbReference>
<feature type="region of interest" description="Disordered" evidence="6">
    <location>
        <begin position="1"/>
        <end position="29"/>
    </location>
</feature>
<dbReference type="Pfam" id="PF00010">
    <property type="entry name" value="HLH"/>
    <property type="match status" value="1"/>
</dbReference>
<evidence type="ECO:0000313" key="8">
    <source>
        <dbReference type="EnsemblPlants" id="Kaladp0008s0717.1.v1.1"/>
    </source>
</evidence>
<proteinExistence type="predicted"/>
<dbReference type="PROSITE" id="PS50888">
    <property type="entry name" value="BHLH"/>
    <property type="match status" value="1"/>
</dbReference>
<dbReference type="Proteomes" id="UP000594263">
    <property type="component" value="Unplaced"/>
</dbReference>
<protein>
    <recommendedName>
        <fullName evidence="7">BHLH domain-containing protein</fullName>
    </recommendedName>
</protein>
<dbReference type="PANTHER" id="PTHR13935:SF90">
    <property type="entry name" value="TRANSCRIPTION FACTOR BHLH162"/>
    <property type="match status" value="1"/>
</dbReference>
<dbReference type="GO" id="GO:0050832">
    <property type="term" value="P:defense response to fungus"/>
    <property type="evidence" value="ECO:0007669"/>
    <property type="project" value="EnsemblPlants"/>
</dbReference>
<dbReference type="SUPFAM" id="SSF47459">
    <property type="entry name" value="HLH, helix-loop-helix DNA-binding domain"/>
    <property type="match status" value="1"/>
</dbReference>
<dbReference type="GO" id="GO:0000981">
    <property type="term" value="F:DNA-binding transcription factor activity, RNA polymerase II-specific"/>
    <property type="evidence" value="ECO:0007669"/>
    <property type="project" value="TreeGrafter"/>
</dbReference>
<keyword evidence="9" id="KW-1185">Reference proteome</keyword>
<name>A0A7N0RDC7_KALFE</name>
<dbReference type="AlphaFoldDB" id="A0A7N0RDC7"/>